<feature type="coiled-coil region" evidence="2">
    <location>
        <begin position="66"/>
        <end position="108"/>
    </location>
</feature>
<feature type="domain" description="Thioredoxin" evidence="3">
    <location>
        <begin position="122"/>
        <end position="205"/>
    </location>
</feature>
<comment type="caution">
    <text evidence="4">The sequence shown here is derived from an EMBL/GenBank/DDBJ whole genome shotgun (WGS) entry which is preliminary data.</text>
</comment>
<keyword evidence="2" id="KW-0175">Coiled coil</keyword>
<organism evidence="4 5">
    <name type="scientific">Oedothorax gibbosus</name>
    <dbReference type="NCBI Taxonomy" id="931172"/>
    <lineage>
        <taxon>Eukaryota</taxon>
        <taxon>Metazoa</taxon>
        <taxon>Ecdysozoa</taxon>
        <taxon>Arthropoda</taxon>
        <taxon>Chelicerata</taxon>
        <taxon>Arachnida</taxon>
        <taxon>Araneae</taxon>
        <taxon>Araneomorphae</taxon>
        <taxon>Entelegynae</taxon>
        <taxon>Araneoidea</taxon>
        <taxon>Linyphiidae</taxon>
        <taxon>Erigoninae</taxon>
        <taxon>Oedothorax</taxon>
    </lineage>
</organism>
<dbReference type="AlphaFoldDB" id="A0AAV6VJ28"/>
<dbReference type="Proteomes" id="UP000827092">
    <property type="component" value="Unassembled WGS sequence"/>
</dbReference>
<evidence type="ECO:0000313" key="5">
    <source>
        <dbReference type="Proteomes" id="UP000827092"/>
    </source>
</evidence>
<evidence type="ECO:0000256" key="2">
    <source>
        <dbReference type="SAM" id="Coils"/>
    </source>
</evidence>
<protein>
    <recommendedName>
        <fullName evidence="1">Thioredoxin domain-containing protein 9</fullName>
    </recommendedName>
</protein>
<dbReference type="EMBL" id="JAFNEN010000068">
    <property type="protein sequence ID" value="KAG8196567.1"/>
    <property type="molecule type" value="Genomic_DNA"/>
</dbReference>
<reference evidence="4 5" key="1">
    <citation type="journal article" date="2022" name="Nat. Ecol. Evol.">
        <title>A masculinizing supergene underlies an exaggerated male reproductive morph in a spider.</title>
        <authorList>
            <person name="Hendrickx F."/>
            <person name="De Corte Z."/>
            <person name="Sonet G."/>
            <person name="Van Belleghem S.M."/>
            <person name="Kostlbacher S."/>
            <person name="Vangestel C."/>
        </authorList>
    </citation>
    <scope>NUCLEOTIDE SEQUENCE [LARGE SCALE GENOMIC DNA]</scope>
    <source>
        <strain evidence="4">W744_W776</strain>
    </source>
</reference>
<proteinExistence type="predicted"/>
<sequence length="270" mass="30573">MESAYTNESFKAYKSLETYNQFLCGWVSDVATLKINGLSLVFGKKTVEVLLLKMNIPIDDYVLAATQTLEDQLDAEIEKLDRMEDEDLQALERKRAAALKKQIKKKEELVSSGHGVYSELFNESEFFEASKNSKSLVVHFFRPSTMRCSIVDKHLQALAPKHVETRFCKINAEKSPFLVTRLKVRVLPTIVLCKEGKIVDYIIGFDDLGGVDDFSTEMMEWRIARANVMNYDGDIYSPPGCPKIKRINPLLKRATKTIRGGAKDSDTDSD</sequence>
<accession>A0AAV6VJ28</accession>
<gene>
    <name evidence="4" type="ORF">JTE90_003580</name>
</gene>
<name>A0AAV6VJ28_9ARAC</name>
<dbReference type="InterPro" id="IPR036249">
    <property type="entry name" value="Thioredoxin-like_sf"/>
</dbReference>
<dbReference type="Gene3D" id="3.40.30.10">
    <property type="entry name" value="Glutaredoxin"/>
    <property type="match status" value="1"/>
</dbReference>
<dbReference type="CDD" id="cd02989">
    <property type="entry name" value="Phd_like_TxnDC9"/>
    <property type="match status" value="1"/>
</dbReference>
<dbReference type="Pfam" id="PF00085">
    <property type="entry name" value="Thioredoxin"/>
    <property type="match status" value="1"/>
</dbReference>
<evidence type="ECO:0000256" key="1">
    <source>
        <dbReference type="ARBA" id="ARBA00026148"/>
    </source>
</evidence>
<evidence type="ECO:0000259" key="3">
    <source>
        <dbReference type="Pfam" id="PF00085"/>
    </source>
</evidence>
<evidence type="ECO:0000313" key="4">
    <source>
        <dbReference type="EMBL" id="KAG8196567.1"/>
    </source>
</evidence>
<dbReference type="PANTHER" id="PTHR21148">
    <property type="entry name" value="THIOREDOXIN DOMAIN-CONTAINING PROTEIN 9"/>
    <property type="match status" value="1"/>
</dbReference>
<keyword evidence="5" id="KW-1185">Reference proteome</keyword>
<dbReference type="InterPro" id="IPR013766">
    <property type="entry name" value="Thioredoxin_domain"/>
</dbReference>
<dbReference type="SUPFAM" id="SSF52833">
    <property type="entry name" value="Thioredoxin-like"/>
    <property type="match status" value="1"/>
</dbReference>